<keyword evidence="2" id="KW-1185">Reference proteome</keyword>
<gene>
    <name evidence="1" type="ORF">SAMN05877842_11120</name>
</gene>
<evidence type="ECO:0000313" key="1">
    <source>
        <dbReference type="EMBL" id="SOC41742.1"/>
    </source>
</evidence>
<sequence length="160" mass="18676">MYIENIRNTIKLMTDDQYNEFLIKLRRNLKYKFSTDIKPSELKNQVEKFINKETDKISIRYLEAYLLTLNNLSVDGGIKAILSGKVSKANTWRDLIILATQDQPLPRNVNINALDDVIIKDIKSLFINVVKYCANEKKEVFRDNIHIVNQFLSIPKDLDK</sequence>
<accession>A0A285UIW8</accession>
<organism evidence="1 2">
    <name type="scientific">Ureibacillus acetophenoni</name>
    <dbReference type="NCBI Taxonomy" id="614649"/>
    <lineage>
        <taxon>Bacteria</taxon>
        <taxon>Bacillati</taxon>
        <taxon>Bacillota</taxon>
        <taxon>Bacilli</taxon>
        <taxon>Bacillales</taxon>
        <taxon>Caryophanaceae</taxon>
        <taxon>Ureibacillus</taxon>
    </lineage>
</organism>
<dbReference type="AlphaFoldDB" id="A0A285UIW8"/>
<name>A0A285UIW8_9BACL</name>
<evidence type="ECO:0000313" key="2">
    <source>
        <dbReference type="Proteomes" id="UP000219252"/>
    </source>
</evidence>
<proteinExistence type="predicted"/>
<dbReference type="OrthoDB" id="2928999at2"/>
<dbReference type="RefSeq" id="WP_097150228.1">
    <property type="nucleotide sequence ID" value="NZ_OBQC01000011.1"/>
</dbReference>
<reference evidence="2" key="1">
    <citation type="submission" date="2017-08" db="EMBL/GenBank/DDBJ databases">
        <authorList>
            <person name="Varghese N."/>
            <person name="Submissions S."/>
        </authorList>
    </citation>
    <scope>NUCLEOTIDE SEQUENCE [LARGE SCALE GENOMIC DNA]</scope>
    <source>
        <strain evidence="2">JC23</strain>
    </source>
</reference>
<protein>
    <submittedName>
        <fullName evidence="1">Uncharacterized protein</fullName>
    </submittedName>
</protein>
<dbReference type="EMBL" id="OBQC01000011">
    <property type="protein sequence ID" value="SOC41742.1"/>
    <property type="molecule type" value="Genomic_DNA"/>
</dbReference>
<dbReference type="Proteomes" id="UP000219252">
    <property type="component" value="Unassembled WGS sequence"/>
</dbReference>